<dbReference type="EMBL" id="JAHMHR010000090">
    <property type="protein sequence ID" value="KAK1657560.1"/>
    <property type="molecule type" value="Genomic_DNA"/>
</dbReference>
<sequence length="334" mass="35967">MGGGRIVTSGVAIVQPSQRPDADADYTFAQVSLDEAKVSYDAICGNIRMGVGPFAINKGLLETDNWRVIRIYNTGTNAVLVVHVPIDYSTGRALEKGDYSISGCPDTGAFILMDSSQRILPTSNPLDSLKCKFGAVDITYREAGNAIAFVAAHDLGIQGNEAVSAIDSNSQLNTRIREVRGRTYEKLGRCNDWKQVGDQSPMLPMVALVSKATSEEGDVQARLFLDNHCHPSMAGTGGVCTTAVSRIEGPVLNCLLKPSALARSTLQTQHPVGHLPMSIETRAGGQGGKLPTFRVLGFIRTHCKVYFPGAAICSQRYLGNTIFLALVYEKSMIR</sequence>
<keyword evidence="2" id="KW-0413">Isomerase</keyword>
<dbReference type="GeneID" id="85465395"/>
<dbReference type="PANTHER" id="PTHR43709:SF2">
    <property type="entry name" value="DUF453 DOMAIN PROTEIN (AFU_ORTHOLOGUE AFUA_6G00360)"/>
    <property type="match status" value="1"/>
</dbReference>
<dbReference type="Proteomes" id="UP001224890">
    <property type="component" value="Unassembled WGS sequence"/>
</dbReference>
<accession>A0AAJ0A6U8</accession>
<dbReference type="SUPFAM" id="SSF54506">
    <property type="entry name" value="Diaminopimelate epimerase-like"/>
    <property type="match status" value="2"/>
</dbReference>
<dbReference type="RefSeq" id="XP_060422324.1">
    <property type="nucleotide sequence ID" value="XM_060580869.1"/>
</dbReference>
<dbReference type="InterPro" id="IPR007400">
    <property type="entry name" value="PrpF-like"/>
</dbReference>
<comment type="similarity">
    <text evidence="1">Belongs to the PrpF family.</text>
</comment>
<name>A0AAJ0A6U8_9PEZI</name>
<organism evidence="3 4">
    <name type="scientific">Colletotrichum godetiae</name>
    <dbReference type="NCBI Taxonomy" id="1209918"/>
    <lineage>
        <taxon>Eukaryota</taxon>
        <taxon>Fungi</taxon>
        <taxon>Dikarya</taxon>
        <taxon>Ascomycota</taxon>
        <taxon>Pezizomycotina</taxon>
        <taxon>Sordariomycetes</taxon>
        <taxon>Hypocreomycetidae</taxon>
        <taxon>Glomerellales</taxon>
        <taxon>Glomerellaceae</taxon>
        <taxon>Colletotrichum</taxon>
        <taxon>Colletotrichum acutatum species complex</taxon>
    </lineage>
</organism>
<evidence type="ECO:0000256" key="1">
    <source>
        <dbReference type="ARBA" id="ARBA00007673"/>
    </source>
</evidence>
<dbReference type="PANTHER" id="PTHR43709">
    <property type="entry name" value="ACONITATE ISOMERASE-RELATED"/>
    <property type="match status" value="1"/>
</dbReference>
<reference evidence="3" key="1">
    <citation type="submission" date="2021-06" db="EMBL/GenBank/DDBJ databases">
        <title>Comparative genomics, transcriptomics and evolutionary studies reveal genomic signatures of adaptation to plant cell wall in hemibiotrophic fungi.</title>
        <authorList>
            <consortium name="DOE Joint Genome Institute"/>
            <person name="Baroncelli R."/>
            <person name="Diaz J.F."/>
            <person name="Benocci T."/>
            <person name="Peng M."/>
            <person name="Battaglia E."/>
            <person name="Haridas S."/>
            <person name="Andreopoulos W."/>
            <person name="Labutti K."/>
            <person name="Pangilinan J."/>
            <person name="Floch G.L."/>
            <person name="Makela M.R."/>
            <person name="Henrissat B."/>
            <person name="Grigoriev I.V."/>
            <person name="Crouch J.A."/>
            <person name="De Vries R.P."/>
            <person name="Sukno S.A."/>
            <person name="Thon M.R."/>
        </authorList>
    </citation>
    <scope>NUCLEOTIDE SEQUENCE</scope>
    <source>
        <strain evidence="3">CBS 193.32</strain>
    </source>
</reference>
<evidence type="ECO:0000313" key="3">
    <source>
        <dbReference type="EMBL" id="KAK1657560.1"/>
    </source>
</evidence>
<protein>
    <submittedName>
        <fullName evidence="3">PrpF protein</fullName>
    </submittedName>
</protein>
<dbReference type="GO" id="GO:0016853">
    <property type="term" value="F:isomerase activity"/>
    <property type="evidence" value="ECO:0007669"/>
    <property type="project" value="UniProtKB-KW"/>
</dbReference>
<proteinExistence type="inferred from homology"/>
<gene>
    <name evidence="3" type="ORF">BDP55DRAFT_761558</name>
</gene>
<dbReference type="AlphaFoldDB" id="A0AAJ0A6U8"/>
<dbReference type="Gene3D" id="3.10.310.10">
    <property type="entry name" value="Diaminopimelate Epimerase, Chain A, domain 1"/>
    <property type="match status" value="2"/>
</dbReference>
<evidence type="ECO:0000313" key="4">
    <source>
        <dbReference type="Proteomes" id="UP001224890"/>
    </source>
</evidence>
<dbReference type="Pfam" id="PF04303">
    <property type="entry name" value="PrpF"/>
    <property type="match status" value="1"/>
</dbReference>
<evidence type="ECO:0000256" key="2">
    <source>
        <dbReference type="ARBA" id="ARBA00023235"/>
    </source>
</evidence>
<keyword evidence="4" id="KW-1185">Reference proteome</keyword>
<comment type="caution">
    <text evidence="3">The sequence shown here is derived from an EMBL/GenBank/DDBJ whole genome shotgun (WGS) entry which is preliminary data.</text>
</comment>